<gene>
    <name evidence="3" type="ORF">bsdtw1_04004</name>
</gene>
<keyword evidence="1" id="KW-0472">Membrane</keyword>
<dbReference type="AlphaFoldDB" id="A0A6V8SMN9"/>
<evidence type="ECO:0000259" key="2">
    <source>
        <dbReference type="Pfam" id="PF17479"/>
    </source>
</evidence>
<keyword evidence="4" id="KW-1185">Reference proteome</keyword>
<organism evidence="3 4">
    <name type="scientific">Clostridium fungisolvens</name>
    <dbReference type="NCBI Taxonomy" id="1604897"/>
    <lineage>
        <taxon>Bacteria</taxon>
        <taxon>Bacillati</taxon>
        <taxon>Bacillota</taxon>
        <taxon>Clostridia</taxon>
        <taxon>Eubacteriales</taxon>
        <taxon>Clostridiaceae</taxon>
        <taxon>Clostridium</taxon>
    </lineage>
</organism>
<dbReference type="Proteomes" id="UP000580568">
    <property type="component" value="Unassembled WGS sequence"/>
</dbReference>
<dbReference type="Pfam" id="PF17479">
    <property type="entry name" value="DUF3048_C"/>
    <property type="match status" value="1"/>
</dbReference>
<dbReference type="Gene3D" id="3.50.90.10">
    <property type="entry name" value="YerB-like"/>
    <property type="match status" value="1"/>
</dbReference>
<dbReference type="InterPro" id="IPR035328">
    <property type="entry name" value="DUF3048_C"/>
</dbReference>
<comment type="caution">
    <text evidence="3">The sequence shown here is derived from an EMBL/GenBank/DDBJ whole genome shotgun (WGS) entry which is preliminary data.</text>
</comment>
<evidence type="ECO:0000313" key="4">
    <source>
        <dbReference type="Proteomes" id="UP000580568"/>
    </source>
</evidence>
<dbReference type="InterPro" id="IPR023158">
    <property type="entry name" value="YerB-like_sf"/>
</dbReference>
<dbReference type="SUPFAM" id="SSF159774">
    <property type="entry name" value="YerB-like"/>
    <property type="match status" value="1"/>
</dbReference>
<evidence type="ECO:0000256" key="1">
    <source>
        <dbReference type="SAM" id="Phobius"/>
    </source>
</evidence>
<keyword evidence="1" id="KW-1133">Transmembrane helix</keyword>
<evidence type="ECO:0000313" key="3">
    <source>
        <dbReference type="EMBL" id="GFP77832.1"/>
    </source>
</evidence>
<feature type="domain" description="DUF3048" evidence="2">
    <location>
        <begin position="151"/>
        <end position="250"/>
    </location>
</feature>
<feature type="transmembrane region" description="Helical" evidence="1">
    <location>
        <begin position="12"/>
        <end position="30"/>
    </location>
</feature>
<protein>
    <recommendedName>
        <fullName evidence="2">DUF3048 domain-containing protein</fullName>
    </recommendedName>
</protein>
<dbReference type="EMBL" id="BLZR01000001">
    <property type="protein sequence ID" value="GFP77832.1"/>
    <property type="molecule type" value="Genomic_DNA"/>
</dbReference>
<sequence length="269" mass="31013">MKTKLSSKLYDIIIYGLIVILLIIVFYDFYHIINRDKANSVPHNSISVSPITGERITEVGSSNSVIGIKYSPVKIKDLTNVTISDIVYETFNKESNYIEYWAVFYNKKIERNDSIDVIKNLTLKDIPHFDFMDKVDLYKFNFKSNCDTVFVEYKPGISSSFTYNGENYVHYNGPITEKNVVTNKELSFTNLVIQYVDEKNINHEDIFSHKGEGDGFLFTGGKVQKIFWRDNNFFLSDGVTPLTLIRGNTYWVVTDSSTNIITSKYLVKK</sequence>
<reference evidence="3 4" key="1">
    <citation type="submission" date="2020-07" db="EMBL/GenBank/DDBJ databases">
        <title>A new beta-1,3-glucan-decomposing anaerobic bacterium isolated from anoxic soil subjected to biological soil disinfestation.</title>
        <authorList>
            <person name="Ueki A."/>
            <person name="Tonouchi A."/>
        </authorList>
    </citation>
    <scope>NUCLEOTIDE SEQUENCE [LARGE SCALE GENOMIC DNA]</scope>
    <source>
        <strain evidence="3 4">TW1</strain>
    </source>
</reference>
<accession>A0A6V8SMN9</accession>
<dbReference type="RefSeq" id="WP_183279182.1">
    <property type="nucleotide sequence ID" value="NZ_BLZR01000001.1"/>
</dbReference>
<proteinExistence type="predicted"/>
<keyword evidence="1" id="KW-0812">Transmembrane</keyword>
<name>A0A6V8SMN9_9CLOT</name>